<organism evidence="1">
    <name type="scientific">Tetraodon nigroviridis</name>
    <name type="common">Spotted green pufferfish</name>
    <name type="synonym">Chelonodon nigroviridis</name>
    <dbReference type="NCBI Taxonomy" id="99883"/>
    <lineage>
        <taxon>Eukaryota</taxon>
        <taxon>Metazoa</taxon>
        <taxon>Chordata</taxon>
        <taxon>Craniata</taxon>
        <taxon>Vertebrata</taxon>
        <taxon>Euteleostomi</taxon>
        <taxon>Actinopterygii</taxon>
        <taxon>Neopterygii</taxon>
        <taxon>Teleostei</taxon>
        <taxon>Neoteleostei</taxon>
        <taxon>Acanthomorphata</taxon>
        <taxon>Eupercaria</taxon>
        <taxon>Tetraodontiformes</taxon>
        <taxon>Tetradontoidea</taxon>
        <taxon>Tetraodontidae</taxon>
        <taxon>Tetraodon</taxon>
    </lineage>
</organism>
<feature type="non-terminal residue" evidence="1">
    <location>
        <position position="1"/>
    </location>
</feature>
<gene>
    <name evidence="1" type="ORF">GSTENG00037182001</name>
</gene>
<reference evidence="1" key="2">
    <citation type="submission" date="2004-02" db="EMBL/GenBank/DDBJ databases">
        <authorList>
            <consortium name="Genoscope"/>
            <consortium name="Whitehead Institute Centre for Genome Research"/>
        </authorList>
    </citation>
    <scope>NUCLEOTIDE SEQUENCE</scope>
</reference>
<reference evidence="1" key="1">
    <citation type="journal article" date="2004" name="Nature">
        <title>Genome duplication in the teleost fish Tetraodon nigroviridis reveals the early vertebrate proto-karyotype.</title>
        <authorList>
            <person name="Jaillon O."/>
            <person name="Aury J.-M."/>
            <person name="Brunet F."/>
            <person name="Petit J.-L."/>
            <person name="Stange-Thomann N."/>
            <person name="Mauceli E."/>
            <person name="Bouneau L."/>
            <person name="Fischer C."/>
            <person name="Ozouf-Costaz C."/>
            <person name="Bernot A."/>
            <person name="Nicaud S."/>
            <person name="Jaffe D."/>
            <person name="Fisher S."/>
            <person name="Lutfalla G."/>
            <person name="Dossat C."/>
            <person name="Segurens B."/>
            <person name="Dasilva C."/>
            <person name="Salanoubat M."/>
            <person name="Levy M."/>
            <person name="Boudet N."/>
            <person name="Castellano S."/>
            <person name="Anthouard V."/>
            <person name="Jubin C."/>
            <person name="Castelli V."/>
            <person name="Katinka M."/>
            <person name="Vacherie B."/>
            <person name="Biemont C."/>
            <person name="Skalli Z."/>
            <person name="Cattolico L."/>
            <person name="Poulain J."/>
            <person name="De Berardinis V."/>
            <person name="Cruaud C."/>
            <person name="Duprat S."/>
            <person name="Brottier P."/>
            <person name="Coutanceau J.-P."/>
            <person name="Gouzy J."/>
            <person name="Parra G."/>
            <person name="Lardier G."/>
            <person name="Chapple C."/>
            <person name="McKernan K.J."/>
            <person name="McEwan P."/>
            <person name="Bosak S."/>
            <person name="Kellis M."/>
            <person name="Volff J.-N."/>
            <person name="Guigo R."/>
            <person name="Zody M.C."/>
            <person name="Mesirov J."/>
            <person name="Lindblad-Toh K."/>
            <person name="Birren B."/>
            <person name="Nusbaum C."/>
            <person name="Kahn D."/>
            <person name="Robinson-Rechavi M."/>
            <person name="Laudet V."/>
            <person name="Schachter V."/>
            <person name="Quetier F."/>
            <person name="Saurin W."/>
            <person name="Scarpelli C."/>
            <person name="Wincker P."/>
            <person name="Lander E.S."/>
            <person name="Weissenbach J."/>
            <person name="Roest Crollius H."/>
        </authorList>
    </citation>
    <scope>NUCLEOTIDE SEQUENCE [LARGE SCALE GENOMIC DNA]</scope>
</reference>
<accession>Q4RDC6</accession>
<dbReference type="KEGG" id="tng:GSTEN00037182G001"/>
<evidence type="ECO:0000313" key="1">
    <source>
        <dbReference type="EMBL" id="CAG13606.1"/>
    </source>
</evidence>
<sequence length="49" mass="5859">VWLIIFAQIYRHSSEINRSTASSLSVLLLDVRRSKSEDFCANRRFMRER</sequence>
<proteinExistence type="predicted"/>
<name>Q4RDC6_TETNG</name>
<comment type="caution">
    <text evidence="1">The sequence shown here is derived from an EMBL/GenBank/DDBJ whole genome shotgun (WGS) entry which is preliminary data.</text>
</comment>
<protein>
    <submittedName>
        <fullName evidence="1">(spotted green pufferfish) hypothetical protein</fullName>
    </submittedName>
</protein>
<dbReference type="EMBL" id="CAAE01016873">
    <property type="protein sequence ID" value="CAG13606.1"/>
    <property type="molecule type" value="Genomic_DNA"/>
</dbReference>
<dbReference type="AlphaFoldDB" id="Q4RDC6"/>